<dbReference type="EMBL" id="JAENHM010000044">
    <property type="protein sequence ID" value="MBK1838564.1"/>
    <property type="molecule type" value="Genomic_DNA"/>
</dbReference>
<proteinExistence type="predicted"/>
<dbReference type="PANTHER" id="PTHR43747">
    <property type="entry name" value="FAD-BINDING PROTEIN"/>
    <property type="match status" value="1"/>
</dbReference>
<dbReference type="Pfam" id="PF01494">
    <property type="entry name" value="FAD_binding_3"/>
    <property type="match status" value="1"/>
</dbReference>
<name>A0ABS1F599_9PROT</name>
<comment type="caution">
    <text evidence="2">The sequence shown here is derived from an EMBL/GenBank/DDBJ whole genome shotgun (WGS) entry which is preliminary data.</text>
</comment>
<dbReference type="SUPFAM" id="SSF51905">
    <property type="entry name" value="FAD/NAD(P)-binding domain"/>
    <property type="match status" value="1"/>
</dbReference>
<gene>
    <name evidence="2" type="ORF">JHL17_14180</name>
</gene>
<sequence>MAGPMLSNGSDYDCDVLVVGGGPAGSTAAALLAGKGHRVVLLEKDHHPRFHIGESLLPCNLPLLERLGVLEEVERIGMLKYGAEFVSPYHGKAVTFDFANAWDKTKPYAFQVRRSEFDHILIRNAAAKGATVFEGCKVTDVDIRGTEGSIVTARQEDGTSRSLRTRFLVDASGRDTLLASRFGIKRRNTKHNSAAMFGHFTGAKRLPGKAEGNITVFWFDHGWFWFIPLADGTTSVGAVCWPYYFKTRKTDQTRFFLDTVALCPALAERLEGAELTGPVTGTGNFSYQADRMSGPGYVMLGDAFAFIDPVFSTGVYLAMTSAFEGAEAVDSCLREPARQEQALRRFEQSVRQGIGTFSWYIYRVTTPALRNLFMGPRNVFRVEEALLSLLAGDVFRPSPIKTRLKIFKAIYYMNALLDMKRNYMAWRKRRQNVRTPLGDAV</sequence>
<dbReference type="InterPro" id="IPR002938">
    <property type="entry name" value="FAD-bd"/>
</dbReference>
<evidence type="ECO:0000259" key="1">
    <source>
        <dbReference type="Pfam" id="PF01494"/>
    </source>
</evidence>
<protein>
    <submittedName>
        <fullName evidence="2">Tryptophan 7-halogenase</fullName>
    </submittedName>
</protein>
<dbReference type="Gene3D" id="3.50.50.60">
    <property type="entry name" value="FAD/NAD(P)-binding domain"/>
    <property type="match status" value="1"/>
</dbReference>
<evidence type="ECO:0000313" key="2">
    <source>
        <dbReference type="EMBL" id="MBK1838564.1"/>
    </source>
</evidence>
<feature type="domain" description="FAD-binding" evidence="1">
    <location>
        <begin position="13"/>
        <end position="340"/>
    </location>
</feature>
<keyword evidence="3" id="KW-1185">Reference proteome</keyword>
<dbReference type="PRINTS" id="PR00420">
    <property type="entry name" value="RNGMNOXGNASE"/>
</dbReference>
<organism evidence="2 3">
    <name type="scientific">Azospirillum endophyticum</name>
    <dbReference type="NCBI Taxonomy" id="2800326"/>
    <lineage>
        <taxon>Bacteria</taxon>
        <taxon>Pseudomonadati</taxon>
        <taxon>Pseudomonadota</taxon>
        <taxon>Alphaproteobacteria</taxon>
        <taxon>Rhodospirillales</taxon>
        <taxon>Azospirillaceae</taxon>
        <taxon>Azospirillum</taxon>
    </lineage>
</organism>
<dbReference type="PANTHER" id="PTHR43747:SF1">
    <property type="entry name" value="SLR1998 PROTEIN"/>
    <property type="match status" value="1"/>
</dbReference>
<dbReference type="Proteomes" id="UP000652760">
    <property type="component" value="Unassembled WGS sequence"/>
</dbReference>
<dbReference type="InterPro" id="IPR036188">
    <property type="entry name" value="FAD/NAD-bd_sf"/>
</dbReference>
<evidence type="ECO:0000313" key="3">
    <source>
        <dbReference type="Proteomes" id="UP000652760"/>
    </source>
</evidence>
<accession>A0ABS1F599</accession>
<dbReference type="InterPro" id="IPR050816">
    <property type="entry name" value="Flavin-dep_Halogenase_NPB"/>
</dbReference>
<reference evidence="3" key="1">
    <citation type="submission" date="2021-01" db="EMBL/GenBank/DDBJ databases">
        <title>Genome public.</title>
        <authorList>
            <person name="Liu C."/>
            <person name="Sun Q."/>
        </authorList>
    </citation>
    <scope>NUCLEOTIDE SEQUENCE [LARGE SCALE GENOMIC DNA]</scope>
    <source>
        <strain evidence="3">YIM B02556</strain>
    </source>
</reference>
<dbReference type="RefSeq" id="WP_200194121.1">
    <property type="nucleotide sequence ID" value="NZ_JAENHM010000044.1"/>
</dbReference>